<proteinExistence type="predicted"/>
<comment type="caution">
    <text evidence="1">The sequence shown here is derived from an EMBL/GenBank/DDBJ whole genome shotgun (WGS) entry which is preliminary data.</text>
</comment>
<evidence type="ECO:0000313" key="1">
    <source>
        <dbReference type="EMBL" id="MFC0567352.1"/>
    </source>
</evidence>
<name>A0ABV6P4F1_9ACTN</name>
<evidence type="ECO:0008006" key="3">
    <source>
        <dbReference type="Google" id="ProtNLM"/>
    </source>
</evidence>
<gene>
    <name evidence="1" type="ORF">ACFFHU_24830</name>
</gene>
<reference evidence="1 2" key="1">
    <citation type="submission" date="2024-09" db="EMBL/GenBank/DDBJ databases">
        <authorList>
            <person name="Sun Q."/>
            <person name="Mori K."/>
        </authorList>
    </citation>
    <scope>NUCLEOTIDE SEQUENCE [LARGE SCALE GENOMIC DNA]</scope>
    <source>
        <strain evidence="1 2">TBRC 2205</strain>
    </source>
</reference>
<evidence type="ECO:0000313" key="2">
    <source>
        <dbReference type="Proteomes" id="UP001589894"/>
    </source>
</evidence>
<dbReference type="EMBL" id="JBHLUE010000021">
    <property type="protein sequence ID" value="MFC0567352.1"/>
    <property type="molecule type" value="Genomic_DNA"/>
</dbReference>
<keyword evidence="2" id="KW-1185">Reference proteome</keyword>
<dbReference type="Proteomes" id="UP001589894">
    <property type="component" value="Unassembled WGS sequence"/>
</dbReference>
<protein>
    <recommendedName>
        <fullName evidence="3">Toprim domain-containing protein</fullName>
    </recommendedName>
</protein>
<organism evidence="1 2">
    <name type="scientific">Plantactinospora siamensis</name>
    <dbReference type="NCBI Taxonomy" id="555372"/>
    <lineage>
        <taxon>Bacteria</taxon>
        <taxon>Bacillati</taxon>
        <taxon>Actinomycetota</taxon>
        <taxon>Actinomycetes</taxon>
        <taxon>Micromonosporales</taxon>
        <taxon>Micromonosporaceae</taxon>
        <taxon>Plantactinospora</taxon>
    </lineage>
</organism>
<accession>A0ABV6P4F1</accession>
<dbReference type="RefSeq" id="WP_377342650.1">
    <property type="nucleotide sequence ID" value="NZ_JBHLUE010000021.1"/>
</dbReference>
<sequence length="274" mass="29182">MDAYTWMTGLLDAVGSRPTGGRVRQCPAHPDRVPSLSVRPGPDGGVWLKCFAGCGTAEILAALRCSRTRLAAPPPVRPDVYVRMVGLRLTFPPAVVRRGHPAGRGFHLAAVHDYGPAVLERWRSGADRELRWETVTPSGARIPGLIGVTLADLPLYREAEVRMAVAAGEPVLLVESESSVDALAGWYATTWAGGAPAVNLDRLARVLGRYPYTVVIPDHDAAGLACLRRLAAAGLAPHVLLPAAGEDARDLYGRLGPHRFADAVHAAVRHRAAA</sequence>